<dbReference type="PANTHER" id="PTHR24341:SF6">
    <property type="entry name" value="HOMEOBOX PROTEIN INVECTED"/>
    <property type="match status" value="1"/>
</dbReference>
<feature type="domain" description="Homeobox" evidence="8">
    <location>
        <begin position="43"/>
        <end position="103"/>
    </location>
</feature>
<dbReference type="EMBL" id="MCBS01023423">
    <property type="protein sequence ID" value="RKF75412.1"/>
    <property type="molecule type" value="Genomic_DNA"/>
</dbReference>
<gene>
    <name evidence="9" type="ORF">GcM1_234093</name>
</gene>
<organism evidence="9 10">
    <name type="scientific">Golovinomyces cichoracearum</name>
    <dbReference type="NCBI Taxonomy" id="62708"/>
    <lineage>
        <taxon>Eukaryota</taxon>
        <taxon>Fungi</taxon>
        <taxon>Dikarya</taxon>
        <taxon>Ascomycota</taxon>
        <taxon>Pezizomycotina</taxon>
        <taxon>Leotiomycetes</taxon>
        <taxon>Erysiphales</taxon>
        <taxon>Erysiphaceae</taxon>
        <taxon>Golovinomyces</taxon>
    </lineage>
</organism>
<dbReference type="GO" id="GO:0000981">
    <property type="term" value="F:DNA-binding transcription factor activity, RNA polymerase II-specific"/>
    <property type="evidence" value="ECO:0007669"/>
    <property type="project" value="InterPro"/>
</dbReference>
<dbReference type="InterPro" id="IPR001356">
    <property type="entry name" value="HD"/>
</dbReference>
<dbReference type="SUPFAM" id="SSF46689">
    <property type="entry name" value="Homeodomain-like"/>
    <property type="match status" value="1"/>
</dbReference>
<protein>
    <submittedName>
        <fullName evidence="9">Putative homeobox domain-containing protein</fullName>
    </submittedName>
</protein>
<dbReference type="Gene3D" id="1.10.10.60">
    <property type="entry name" value="Homeodomain-like"/>
    <property type="match status" value="1"/>
</dbReference>
<comment type="similarity">
    <text evidence="2">Belongs to the engrailed homeobox family.</text>
</comment>
<dbReference type="GO" id="GO:0016586">
    <property type="term" value="C:RSC-type complex"/>
    <property type="evidence" value="ECO:0007669"/>
    <property type="project" value="TreeGrafter"/>
</dbReference>
<evidence type="ECO:0000256" key="7">
    <source>
        <dbReference type="RuleBase" id="RU000682"/>
    </source>
</evidence>
<evidence type="ECO:0000256" key="6">
    <source>
        <dbReference type="PROSITE-ProRule" id="PRU00108"/>
    </source>
</evidence>
<name>A0A420ILK8_9PEZI</name>
<evidence type="ECO:0000256" key="5">
    <source>
        <dbReference type="ARBA" id="ARBA00023242"/>
    </source>
</evidence>
<evidence type="ECO:0000256" key="1">
    <source>
        <dbReference type="ARBA" id="ARBA00004123"/>
    </source>
</evidence>
<evidence type="ECO:0000259" key="8">
    <source>
        <dbReference type="PROSITE" id="PS50071"/>
    </source>
</evidence>
<comment type="caution">
    <text evidence="9">The sequence shown here is derived from an EMBL/GenBank/DDBJ whole genome shotgun (WGS) entry which is preliminary data.</text>
</comment>
<evidence type="ECO:0000313" key="9">
    <source>
        <dbReference type="EMBL" id="RKF75412.1"/>
    </source>
</evidence>
<dbReference type="PANTHER" id="PTHR24341">
    <property type="entry name" value="HOMEOBOX PROTEIN ENGRAILED"/>
    <property type="match status" value="1"/>
</dbReference>
<feature type="DNA-binding region" description="Homeobox" evidence="6">
    <location>
        <begin position="45"/>
        <end position="104"/>
    </location>
</feature>
<evidence type="ECO:0000256" key="4">
    <source>
        <dbReference type="ARBA" id="ARBA00023155"/>
    </source>
</evidence>
<sequence>MEYFASSFPLHQSQHSTSLNSGNIHSYVVPALYTPTMTIAQTSKTIEAKPRLGKDEVNILEQEFRKNPKPSTLTKKAFAEEMNVDLPRINNWFQNRRAKRKQEKKLKENEAAQVNKNPMYSSLLPDETPHANSKHSDNNQLIIEKMLSVNRPQLTEISYSPELTIISSTESNSFQPLRHISKDDHASHDAYFLHPLDCNQVSALTSGSHITTGHLNNLPFDCSSRIDDLDIQKSNQKSPDSLCNQISMCSSPRLTYSLNDNLRPFDPVSKQILQGNEPMMFLSPKSSHGQAKEDSYLDNANSDLSNERSEIDFHQNTDNCHITACDPDYQLETLGPPPGPNNISFRSRPMNIALRRKKVRHRPAALVSGTLGLQPRSGPSTVSHSEGFNISIKSPVDLPMRKIVSAGGNRVVVSGRVQKPVFDMAQKSPLNIGSFENVGSFMDQNLHNIYNAPPLTGLSSICSSLPPSTPNDLNFTHSGEAMSAASNGDRNFVYNLNVSNCYVSLDQINQNINSSEITQPVTLVQNKMHPWSNGLDYNEKICFFDTTDDPQSLNYQDTFNFDSQFHEPFIINSSSQPTTPAFNSQYNPCLSGYLSPHNECNSIPNQHTNGYTFTNTTCDPGKSLRQKVDPIKLQFSNTTSADYTEK</sequence>
<evidence type="ECO:0000256" key="3">
    <source>
        <dbReference type="ARBA" id="ARBA00023125"/>
    </source>
</evidence>
<dbReference type="AlphaFoldDB" id="A0A420ILK8"/>
<reference evidence="9 10" key="1">
    <citation type="journal article" date="2018" name="BMC Genomics">
        <title>Comparative genome analyses reveal sequence features reflecting distinct modes of host-adaptation between dicot and monocot powdery mildew.</title>
        <authorList>
            <person name="Wu Y."/>
            <person name="Ma X."/>
            <person name="Pan Z."/>
            <person name="Kale S.D."/>
            <person name="Song Y."/>
            <person name="King H."/>
            <person name="Zhang Q."/>
            <person name="Presley C."/>
            <person name="Deng X."/>
            <person name="Wei C.I."/>
            <person name="Xiao S."/>
        </authorList>
    </citation>
    <scope>NUCLEOTIDE SEQUENCE [LARGE SCALE GENOMIC DNA]</scope>
    <source>
        <strain evidence="9">UMSG1</strain>
    </source>
</reference>
<evidence type="ECO:0000256" key="2">
    <source>
        <dbReference type="ARBA" id="ARBA00010896"/>
    </source>
</evidence>
<evidence type="ECO:0000313" key="10">
    <source>
        <dbReference type="Proteomes" id="UP000285326"/>
    </source>
</evidence>
<dbReference type="PROSITE" id="PS00027">
    <property type="entry name" value="HOMEOBOX_1"/>
    <property type="match status" value="1"/>
</dbReference>
<dbReference type="InterPro" id="IPR017970">
    <property type="entry name" value="Homeobox_CS"/>
</dbReference>
<dbReference type="Pfam" id="PF00046">
    <property type="entry name" value="Homeodomain"/>
    <property type="match status" value="1"/>
</dbReference>
<dbReference type="InterPro" id="IPR009057">
    <property type="entry name" value="Homeodomain-like_sf"/>
</dbReference>
<dbReference type="SMART" id="SM00389">
    <property type="entry name" value="HOX"/>
    <property type="match status" value="1"/>
</dbReference>
<keyword evidence="3 6" id="KW-0238">DNA-binding</keyword>
<keyword evidence="5 6" id="KW-0539">Nucleus</keyword>
<dbReference type="GO" id="GO:0003677">
    <property type="term" value="F:DNA binding"/>
    <property type="evidence" value="ECO:0007669"/>
    <property type="project" value="UniProtKB-UniRule"/>
</dbReference>
<dbReference type="PROSITE" id="PS50071">
    <property type="entry name" value="HOMEOBOX_2"/>
    <property type="match status" value="1"/>
</dbReference>
<dbReference type="CDD" id="cd00086">
    <property type="entry name" value="homeodomain"/>
    <property type="match status" value="1"/>
</dbReference>
<comment type="subcellular location">
    <subcellularLocation>
        <location evidence="1 6 7">Nucleus</location>
    </subcellularLocation>
</comment>
<keyword evidence="4 6" id="KW-0371">Homeobox</keyword>
<dbReference type="InterPro" id="IPR050720">
    <property type="entry name" value="Engrailed_Homeobox_TFs"/>
</dbReference>
<accession>A0A420ILK8</accession>
<proteinExistence type="inferred from homology"/>
<dbReference type="Proteomes" id="UP000285326">
    <property type="component" value="Unassembled WGS sequence"/>
</dbReference>